<dbReference type="PANTHER" id="PTHR10252">
    <property type="entry name" value="HISTONE-LIKE TRANSCRIPTION FACTOR CCAAT-RELATED"/>
    <property type="match status" value="1"/>
</dbReference>
<keyword evidence="4" id="KW-0804">Transcription</keyword>
<dbReference type="InterPro" id="IPR009072">
    <property type="entry name" value="Histone-fold"/>
</dbReference>
<evidence type="ECO:0000256" key="4">
    <source>
        <dbReference type="ARBA" id="ARBA00023163"/>
    </source>
</evidence>
<dbReference type="Gene3D" id="1.10.20.10">
    <property type="entry name" value="Histone, subunit A"/>
    <property type="match status" value="1"/>
</dbReference>
<comment type="similarity">
    <text evidence="6">Belongs to the NFYC/HAP5 subunit family.</text>
</comment>
<feature type="compositionally biased region" description="Low complexity" evidence="7">
    <location>
        <begin position="20"/>
        <end position="56"/>
    </location>
</feature>
<evidence type="ECO:0000256" key="5">
    <source>
        <dbReference type="ARBA" id="ARBA00023242"/>
    </source>
</evidence>
<organism evidence="9 10">
    <name type="scientific">Discostella pseudostelligera</name>
    <dbReference type="NCBI Taxonomy" id="259834"/>
    <lineage>
        <taxon>Eukaryota</taxon>
        <taxon>Sar</taxon>
        <taxon>Stramenopiles</taxon>
        <taxon>Ochrophyta</taxon>
        <taxon>Bacillariophyta</taxon>
        <taxon>Coscinodiscophyceae</taxon>
        <taxon>Thalassiosirophycidae</taxon>
        <taxon>Stephanodiscales</taxon>
        <taxon>Stephanodiscaceae</taxon>
        <taxon>Discostella</taxon>
    </lineage>
</organism>
<dbReference type="EMBL" id="JALLBG020000108">
    <property type="protein sequence ID" value="KAL3764130.1"/>
    <property type="molecule type" value="Genomic_DNA"/>
</dbReference>
<name>A0ABD3MUJ4_9STRA</name>
<dbReference type="InterPro" id="IPR003958">
    <property type="entry name" value="CBFA_NFYB_domain"/>
</dbReference>
<accession>A0ABD3MUJ4</accession>
<evidence type="ECO:0000313" key="9">
    <source>
        <dbReference type="EMBL" id="KAL3764130.1"/>
    </source>
</evidence>
<feature type="domain" description="Transcription factor CBF/NF-Y/archaeal histone" evidence="8">
    <location>
        <begin position="364"/>
        <end position="426"/>
    </location>
</feature>
<dbReference type="AlphaFoldDB" id="A0ABD3MUJ4"/>
<dbReference type="FunFam" id="1.10.20.10:FF:000006">
    <property type="entry name" value="Nuclear transcription factor Y subunit gamma"/>
    <property type="match status" value="1"/>
</dbReference>
<evidence type="ECO:0000256" key="2">
    <source>
        <dbReference type="ARBA" id="ARBA00023015"/>
    </source>
</evidence>
<proteinExistence type="inferred from homology"/>
<reference evidence="9 10" key="1">
    <citation type="submission" date="2024-10" db="EMBL/GenBank/DDBJ databases">
        <title>Updated reference genomes for cyclostephanoid diatoms.</title>
        <authorList>
            <person name="Roberts W.R."/>
            <person name="Alverson A.J."/>
        </authorList>
    </citation>
    <scope>NUCLEOTIDE SEQUENCE [LARGE SCALE GENOMIC DNA]</scope>
    <source>
        <strain evidence="9 10">AJA232-27</strain>
    </source>
</reference>
<evidence type="ECO:0000313" key="10">
    <source>
        <dbReference type="Proteomes" id="UP001530293"/>
    </source>
</evidence>
<feature type="region of interest" description="Disordered" evidence="7">
    <location>
        <begin position="1"/>
        <end position="56"/>
    </location>
</feature>
<dbReference type="PANTHER" id="PTHR10252:SF8">
    <property type="entry name" value="NUCLEAR TRANSCRIPTION FACTOR Y SUBUNIT GAMMA"/>
    <property type="match status" value="1"/>
</dbReference>
<evidence type="ECO:0000256" key="3">
    <source>
        <dbReference type="ARBA" id="ARBA00023125"/>
    </source>
</evidence>
<dbReference type="SUPFAM" id="SSF47113">
    <property type="entry name" value="Histone-fold"/>
    <property type="match status" value="1"/>
</dbReference>
<comment type="caution">
    <text evidence="9">The sequence shown here is derived from an EMBL/GenBank/DDBJ whole genome shotgun (WGS) entry which is preliminary data.</text>
</comment>
<keyword evidence="3" id="KW-0238">DNA-binding</keyword>
<keyword evidence="2" id="KW-0805">Transcription regulation</keyword>
<protein>
    <recommendedName>
        <fullName evidence="8">Transcription factor CBF/NF-Y/archaeal histone domain-containing protein</fullName>
    </recommendedName>
</protein>
<dbReference type="GO" id="GO:0005634">
    <property type="term" value="C:nucleus"/>
    <property type="evidence" value="ECO:0007669"/>
    <property type="project" value="UniProtKB-SubCell"/>
</dbReference>
<dbReference type="InterPro" id="IPR050568">
    <property type="entry name" value="Transcr_DNA_Rep_Reg"/>
</dbReference>
<comment type="subcellular location">
    <subcellularLocation>
        <location evidence="1">Nucleus</location>
    </subcellularLocation>
</comment>
<evidence type="ECO:0000256" key="1">
    <source>
        <dbReference type="ARBA" id="ARBA00004123"/>
    </source>
</evidence>
<keyword evidence="5" id="KW-0539">Nucleus</keyword>
<evidence type="ECO:0000259" key="8">
    <source>
        <dbReference type="Pfam" id="PF00808"/>
    </source>
</evidence>
<dbReference type="GO" id="GO:0003677">
    <property type="term" value="F:DNA binding"/>
    <property type="evidence" value="ECO:0007669"/>
    <property type="project" value="UniProtKB-KW"/>
</dbReference>
<keyword evidence="10" id="KW-1185">Reference proteome</keyword>
<evidence type="ECO:0000256" key="7">
    <source>
        <dbReference type="SAM" id="MobiDB-lite"/>
    </source>
</evidence>
<sequence>MNNSPVPNPMASGPTSQIHTAPPLIATPTTLDAAASASSQPAAPGAEAKSPSPQQRALQQQIQAQLQSQLQAQLQAAAARGKQVNITPEMIQAQAQAMVQAAAQAQAVVAAAKNRGGGLVPMNSAQIVALSQIQAQAIVNARPQTALGVGGKSSGDEKPSPQQIQNQIQLQAQALVHAHTQAQISAGIYKGGDSTATSGEKPIPAAPLDLPPSQAPVVAHNPISNPMLTTNMHVQQPIQPSTSAASQLNLRQHSGAINAPTPMASTSGPPPAPPKPYAATPMQFASSAMPTSVSAGPIVTSSTNVGSSGSGEEGGVIMPATSPEFLAKLDECLTEFWAGQLEEMRVLGTDRVQTENDFKNHNDLPLARIKRIMKSDEDVRMISAEAPVLFAKACEMFILEMTLRSWNYSENNKRKTLQKEDVKEAIQRTDIFDFLVDVIQ</sequence>
<dbReference type="Proteomes" id="UP001530293">
    <property type="component" value="Unassembled WGS sequence"/>
</dbReference>
<feature type="region of interest" description="Disordered" evidence="7">
    <location>
        <begin position="256"/>
        <end position="280"/>
    </location>
</feature>
<dbReference type="Pfam" id="PF00808">
    <property type="entry name" value="CBFD_NFYB_HMF"/>
    <property type="match status" value="1"/>
</dbReference>
<dbReference type="CDD" id="cd22908">
    <property type="entry name" value="HFD_NFYC-like"/>
    <property type="match status" value="1"/>
</dbReference>
<gene>
    <name evidence="9" type="ORF">ACHAWU_003942</name>
</gene>
<evidence type="ECO:0000256" key="6">
    <source>
        <dbReference type="ARBA" id="ARBA00038129"/>
    </source>
</evidence>